<dbReference type="EMBL" id="JADKGY010000022">
    <property type="protein sequence ID" value="MBK9983622.1"/>
    <property type="molecule type" value="Genomic_DNA"/>
</dbReference>
<proteinExistence type="predicted"/>
<dbReference type="Proteomes" id="UP000808337">
    <property type="component" value="Unassembled WGS sequence"/>
</dbReference>
<dbReference type="PANTHER" id="PTHR42754">
    <property type="entry name" value="ENDOGLUCANASE"/>
    <property type="match status" value="1"/>
</dbReference>
<feature type="domain" description="Secretion system C-terminal sorting" evidence="1">
    <location>
        <begin position="439"/>
        <end position="509"/>
    </location>
</feature>
<dbReference type="InterPro" id="IPR026444">
    <property type="entry name" value="Secre_tail"/>
</dbReference>
<dbReference type="Pfam" id="PF18962">
    <property type="entry name" value="Por_Secre_tail"/>
    <property type="match status" value="1"/>
</dbReference>
<gene>
    <name evidence="2" type="ORF">IPP15_14785</name>
</gene>
<accession>A0A9D7XUD8</accession>
<evidence type="ECO:0000313" key="2">
    <source>
        <dbReference type="EMBL" id="MBK9983622.1"/>
    </source>
</evidence>
<dbReference type="AlphaFoldDB" id="A0A9D7XUD8"/>
<protein>
    <submittedName>
        <fullName evidence="2">T9SS type A sorting domain-containing protein</fullName>
    </submittedName>
</protein>
<dbReference type="NCBIfam" id="TIGR04183">
    <property type="entry name" value="Por_Secre_tail"/>
    <property type="match status" value="1"/>
</dbReference>
<sequence>MEFRYRYIWLVCLFLMPMTFFAQSGYKKILSYTDSRSLNIDDIIFHNDHLFLSGNAYTLGADHWGHSLAELDTNGVVIWQKTYFDTSSTTNLIANSPCRFYFDGKRILALDYIFERNNLNLVITDSVGNVLEQGEFINSESSIFPQIILTYQKGIYLFGTIARNNYFTDCYMIKADSLGQFQWIKYFGSSNYNDEPKEAIDNKDGTFIISATKYNNDYNIEPFGSHGWRRPWIFTVDTSGTIISQWIGEENDPRTLGYGPLYHLKDSGWIVISSEYKSITLLGNEYTAQAPTITRLDSNYNLVWKKYMSDYKGYWDRLEDMEYDSLRDEFVAAGHRTIFYSDTTAELESWVVKFKADGEILWSNSDSIWYDRTSSLTAWTSGLAIAPSGSIYVAGRLDHDNFPHREFGWLLKVSTDGCFTKLCQTASDKDIPAVDAFKIYPNPVHDYFEVEKPDRYSGSKLIIWDLYGRIVEKADLTESTTKIDCKLPTGIYFYTIFENNIILKSGKLIVV</sequence>
<evidence type="ECO:0000259" key="1">
    <source>
        <dbReference type="Pfam" id="PF18962"/>
    </source>
</evidence>
<dbReference type="SUPFAM" id="SSF101898">
    <property type="entry name" value="NHL repeat"/>
    <property type="match status" value="1"/>
</dbReference>
<dbReference type="PANTHER" id="PTHR42754:SF1">
    <property type="entry name" value="LIPOPROTEIN"/>
    <property type="match status" value="1"/>
</dbReference>
<name>A0A9D7XUD8_9BACT</name>
<organism evidence="2 3">
    <name type="scientific">Candidatus Opimibacter skivensis</name>
    <dbReference type="NCBI Taxonomy" id="2982028"/>
    <lineage>
        <taxon>Bacteria</taxon>
        <taxon>Pseudomonadati</taxon>
        <taxon>Bacteroidota</taxon>
        <taxon>Saprospiria</taxon>
        <taxon>Saprospirales</taxon>
        <taxon>Saprospiraceae</taxon>
        <taxon>Candidatus Opimibacter</taxon>
    </lineage>
</organism>
<evidence type="ECO:0000313" key="3">
    <source>
        <dbReference type="Proteomes" id="UP000808337"/>
    </source>
</evidence>
<reference evidence="2 3" key="1">
    <citation type="submission" date="2020-10" db="EMBL/GenBank/DDBJ databases">
        <title>Connecting structure to function with the recovery of over 1000 high-quality activated sludge metagenome-assembled genomes encoding full-length rRNA genes using long-read sequencing.</title>
        <authorList>
            <person name="Singleton C.M."/>
            <person name="Petriglieri F."/>
            <person name="Kristensen J.M."/>
            <person name="Kirkegaard R.H."/>
            <person name="Michaelsen T.Y."/>
            <person name="Andersen M.H."/>
            <person name="Karst S.M."/>
            <person name="Dueholm M.S."/>
            <person name="Nielsen P.H."/>
            <person name="Albertsen M."/>
        </authorList>
    </citation>
    <scope>NUCLEOTIDE SEQUENCE [LARGE SCALE GENOMIC DNA]</scope>
    <source>
        <strain evidence="2">Ribe_18-Q3-R11-54_MAXAC.273</strain>
    </source>
</reference>
<comment type="caution">
    <text evidence="2">The sequence shown here is derived from an EMBL/GenBank/DDBJ whole genome shotgun (WGS) entry which is preliminary data.</text>
</comment>